<keyword evidence="3" id="KW-1185">Reference proteome</keyword>
<dbReference type="Ensembl" id="ENSOTST00005009669.2">
    <property type="protein sequence ID" value="ENSOTSP00005008766.2"/>
    <property type="gene ID" value="ENSOTSG00005004763.2"/>
</dbReference>
<sequence>MVPMCAKVLYFAKSAELTGHKSETIRVPSELMTLELWGNLANRHPRLFAVHHSFVLAVRQELLFIPPLSGG</sequence>
<evidence type="ECO:0000313" key="2">
    <source>
        <dbReference type="Ensembl" id="ENSOTSP00005008766.2"/>
    </source>
</evidence>
<dbReference type="GO" id="GO:0000166">
    <property type="term" value="F:nucleotide binding"/>
    <property type="evidence" value="ECO:0007669"/>
    <property type="project" value="UniProtKB-KW"/>
</dbReference>
<dbReference type="InterPro" id="IPR012675">
    <property type="entry name" value="Beta-grasp_dom_sf"/>
</dbReference>
<accession>A0A8C8CA32</accession>
<organism evidence="2 3">
    <name type="scientific">Oncorhynchus tshawytscha</name>
    <name type="common">Chinook salmon</name>
    <name type="synonym">Salmo tshawytscha</name>
    <dbReference type="NCBI Taxonomy" id="74940"/>
    <lineage>
        <taxon>Eukaryota</taxon>
        <taxon>Metazoa</taxon>
        <taxon>Chordata</taxon>
        <taxon>Craniata</taxon>
        <taxon>Vertebrata</taxon>
        <taxon>Euteleostomi</taxon>
        <taxon>Actinopterygii</taxon>
        <taxon>Neopterygii</taxon>
        <taxon>Teleostei</taxon>
        <taxon>Protacanthopterygii</taxon>
        <taxon>Salmoniformes</taxon>
        <taxon>Salmonidae</taxon>
        <taxon>Salmoninae</taxon>
        <taxon>Oncorhynchus</taxon>
    </lineage>
</organism>
<dbReference type="PANTHER" id="PTHR33359">
    <property type="entry name" value="MOLYBDOPTERIN SYNTHASE SULFUR CARRIER SUBUNIT"/>
    <property type="match status" value="1"/>
</dbReference>
<protein>
    <submittedName>
        <fullName evidence="2">Uncharacterized protein</fullName>
    </submittedName>
</protein>
<reference evidence="2" key="1">
    <citation type="submission" date="2025-08" db="UniProtKB">
        <authorList>
            <consortium name="Ensembl"/>
        </authorList>
    </citation>
    <scope>IDENTIFICATION</scope>
</reference>
<dbReference type="InterPro" id="IPR044672">
    <property type="entry name" value="MOCS2A"/>
</dbReference>
<evidence type="ECO:0000256" key="1">
    <source>
        <dbReference type="ARBA" id="ARBA00022741"/>
    </source>
</evidence>
<dbReference type="CDD" id="cd00754">
    <property type="entry name" value="Ubl_MoaD"/>
    <property type="match status" value="1"/>
</dbReference>
<proteinExistence type="predicted"/>
<dbReference type="Gene3D" id="3.10.20.30">
    <property type="match status" value="1"/>
</dbReference>
<dbReference type="AlphaFoldDB" id="A0A8C8CA32"/>
<dbReference type="SUPFAM" id="SSF54285">
    <property type="entry name" value="MoaD/ThiS"/>
    <property type="match status" value="1"/>
</dbReference>
<dbReference type="Proteomes" id="UP000694402">
    <property type="component" value="Unassembled WGS sequence"/>
</dbReference>
<dbReference type="GO" id="GO:1990133">
    <property type="term" value="C:molybdopterin adenylyltransferase complex"/>
    <property type="evidence" value="ECO:0007669"/>
    <property type="project" value="TreeGrafter"/>
</dbReference>
<dbReference type="InterPro" id="IPR016155">
    <property type="entry name" value="Mopterin_synth/thiamin_S_b"/>
</dbReference>
<dbReference type="GeneTree" id="ENSGT01020000232179"/>
<reference evidence="2" key="2">
    <citation type="submission" date="2025-09" db="UniProtKB">
        <authorList>
            <consortium name="Ensembl"/>
        </authorList>
    </citation>
    <scope>IDENTIFICATION</scope>
</reference>
<dbReference type="PANTHER" id="PTHR33359:SF1">
    <property type="entry name" value="MOLYBDOPTERIN SYNTHASE SULFUR CARRIER SUBUNIT"/>
    <property type="match status" value="1"/>
</dbReference>
<evidence type="ECO:0000313" key="3">
    <source>
        <dbReference type="Proteomes" id="UP000694402"/>
    </source>
</evidence>
<keyword evidence="1" id="KW-0547">Nucleotide-binding</keyword>
<name>A0A8C8CA32_ONCTS</name>
<gene>
    <name evidence="2" type="primary">mocs2</name>
</gene>
<dbReference type="GO" id="GO:0006777">
    <property type="term" value="P:Mo-molybdopterin cofactor biosynthetic process"/>
    <property type="evidence" value="ECO:0007669"/>
    <property type="project" value="InterPro"/>
</dbReference>